<feature type="transmembrane region" description="Helical" evidence="8">
    <location>
        <begin position="1024"/>
        <end position="1043"/>
    </location>
</feature>
<comment type="caution">
    <text evidence="9">The sequence shown here is derived from an EMBL/GenBank/DDBJ whole genome shotgun (WGS) entry which is preliminary data.</text>
</comment>
<feature type="transmembrane region" description="Helical" evidence="8">
    <location>
        <begin position="7"/>
        <end position="26"/>
    </location>
</feature>
<evidence type="ECO:0000313" key="10">
    <source>
        <dbReference type="Proteomes" id="UP000215335"/>
    </source>
</evidence>
<dbReference type="OrthoDB" id="7696986at2759"/>
<feature type="transmembrane region" description="Helical" evidence="8">
    <location>
        <begin position="1275"/>
        <end position="1292"/>
    </location>
</feature>
<evidence type="ECO:0000256" key="8">
    <source>
        <dbReference type="SAM" id="Phobius"/>
    </source>
</evidence>
<dbReference type="PANTHER" id="PTHR42643">
    <property type="entry name" value="IONOTROPIC RECEPTOR 20A-RELATED"/>
    <property type="match status" value="1"/>
</dbReference>
<reference evidence="9 10" key="1">
    <citation type="journal article" date="2017" name="Curr. Biol.">
        <title>The Evolution of Venom by Co-option of Single-Copy Genes.</title>
        <authorList>
            <person name="Martinson E.O."/>
            <person name="Mrinalini"/>
            <person name="Kelkar Y.D."/>
            <person name="Chang C.H."/>
            <person name="Werren J.H."/>
        </authorList>
    </citation>
    <scope>NUCLEOTIDE SEQUENCE [LARGE SCALE GENOMIC DNA]</scope>
    <source>
        <strain evidence="9 10">Alberta</strain>
        <tissue evidence="9">Whole body</tissue>
    </source>
</reference>
<keyword evidence="5 8" id="KW-0472">Membrane</keyword>
<feature type="transmembrane region" description="Helical" evidence="8">
    <location>
        <begin position="376"/>
        <end position="396"/>
    </location>
</feature>
<keyword evidence="4 8" id="KW-1133">Transmembrane helix</keyword>
<keyword evidence="6" id="KW-0675">Receptor</keyword>
<dbReference type="InterPro" id="IPR052192">
    <property type="entry name" value="Insect_Ionotropic_Sensory_Rcpt"/>
</dbReference>
<organism evidence="9 10">
    <name type="scientific">Trichomalopsis sarcophagae</name>
    <dbReference type="NCBI Taxonomy" id="543379"/>
    <lineage>
        <taxon>Eukaryota</taxon>
        <taxon>Metazoa</taxon>
        <taxon>Ecdysozoa</taxon>
        <taxon>Arthropoda</taxon>
        <taxon>Hexapoda</taxon>
        <taxon>Insecta</taxon>
        <taxon>Pterygota</taxon>
        <taxon>Neoptera</taxon>
        <taxon>Endopterygota</taxon>
        <taxon>Hymenoptera</taxon>
        <taxon>Apocrita</taxon>
        <taxon>Proctotrupomorpha</taxon>
        <taxon>Chalcidoidea</taxon>
        <taxon>Pteromalidae</taxon>
        <taxon>Pteromalinae</taxon>
        <taxon>Trichomalopsis</taxon>
    </lineage>
</organism>
<gene>
    <name evidence="9" type="ORF">TSAR_017110</name>
</gene>
<dbReference type="GO" id="GO:0005886">
    <property type="term" value="C:plasma membrane"/>
    <property type="evidence" value="ECO:0007669"/>
    <property type="project" value="UniProtKB-SubCell"/>
</dbReference>
<keyword evidence="7" id="KW-0325">Glycoprotein</keyword>
<sequence>MVLVNKSIMVLNIKFIVGSVIIYLAYGDYSSCVKTDGQKTSLIDYIDYVNTYINQNIHFNQLTLLTKYTKTYSLISATIINHLIKNFPTTIIDTYELNTNSIPIDTNIIHVKELLKNWIERKYFKVIVMETKYEKNISSQLAEYINFLNDFTVKSVRPKCLIFVIMKILKPSINVLPFLKYSWKNMFLDITVIEIAEQYQFRASLQTLEVSDTGPVCHQYNPFNQEYRAEHLKPGMNLFVNKLNQLHGITLRVGINEEPPDVMINKKYQGDKISNALFGYQISMARIISEVLNFSIYVKIVTEPQSNLTRFNVHYYEEYQALKENYIDFMINYKTYTGIKPLHPRELEISNFIGLEDYHVLVKQYTVSPFNISNNFSMLLIIIVISLTFFMVLSRLLRQNQKVWTIMNLAKIMLGISVTERPQTFFQRLIFLFLAFLSIIFTTNVIDQLIYASIARKTVLDLQTLQNLLDSGIIPSISENLRTVGGRSNYTTLQKVLNISRHMESHGLLEDCLKLLIEGDKDVSGCDLKESPGRLIAEAFSDTEADWILSIVDEPLACGYDTMLFAWGSPFADRFYQITHRLFVSGVTENLYEVALKNFSHHSTRFMHYRSSNGASNLEFSINLSCSKLIFFLMVGYMIALVSLAVEMNKPIIIYNVKMLNTSGLIHLLLSYVIYCGAFNYNNNFSLIDLTNYVNTYINTNFRYNKLTLLTRCTYNFSDTSTTIISKLTQNFPSLIIDINDFTTNSISVNVVHTKQLLGKWTEKNFFKIIIMETSNDTNILSQLAAYIDFLNSFTIKSVRPKCLIFVMTKTQQLMLTFLNLLEFFKYSWANMFLDVTIIEIAQQYPLKTVLQIPQILHFEIVFHKYNPFKEEYKKVNYYHGINLFDNMLQQLHGWTLHAGFYDEPPDVMIDQSYQGKEILNALFGYQVLMARIIAEVLNFTLHVKLVTEPNLDLTRFNVCYYKEIEALKENRIDFMINHVTITGRTPVHLLKHEISDFFSPETYHILVKQKTTYLYNIFENFKIPLIVAAIYLVFFTILSKLLRHDGNVWTIKNMTKIVLGISINERPRYFVQRLLFLYLALLSIVITTNLLDVLLLSYIDHKTVLKLRTLQDLLDSGITPSLSNNVKTVAKAFNNTVLQQVINISQPMENYGNLEYCLKLLVEDDNDVSGCDLKELPGRMISKAFSNTGEDWVLTLVDEPLLRGHNTMLFAWGSPFADRFYQITHRLFVSRVSEYLYEIALKNFSRHSTRFMHRRIVTKTDELSISIQLSSSKLILFFTIGYALAFLSLVVNKSLNNCKPIQDKNGKVTLLFSTTCMMIRSTSLILLHLWFPLLQSEFTYYNANQNYISIILDNCIDYVNAYIKQNVQFDKLTLLTKYTRTLSSPSNVIIKKLICNFPVFIIDIHKLKTYSEDTIQSKRTLIKWTEKNILK</sequence>
<feature type="transmembrane region" description="Helical" evidence="8">
    <location>
        <begin position="1312"/>
        <end position="1332"/>
    </location>
</feature>
<evidence type="ECO:0000256" key="3">
    <source>
        <dbReference type="ARBA" id="ARBA00022692"/>
    </source>
</evidence>
<name>A0A232FGN8_9HYME</name>
<keyword evidence="3 8" id="KW-0812">Transmembrane</keyword>
<keyword evidence="10" id="KW-1185">Reference proteome</keyword>
<evidence type="ECO:0000256" key="5">
    <source>
        <dbReference type="ARBA" id="ARBA00023136"/>
    </source>
</evidence>
<dbReference type="SUPFAM" id="SSF53850">
    <property type="entry name" value="Periplasmic binding protein-like II"/>
    <property type="match status" value="1"/>
</dbReference>
<dbReference type="STRING" id="543379.A0A232FGN8"/>
<evidence type="ECO:0000256" key="6">
    <source>
        <dbReference type="ARBA" id="ARBA00023170"/>
    </source>
</evidence>
<protein>
    <submittedName>
        <fullName evidence="9">Uncharacterized protein</fullName>
    </submittedName>
</protein>
<dbReference type="Proteomes" id="UP000215335">
    <property type="component" value="Unassembled WGS sequence"/>
</dbReference>
<accession>A0A232FGN8</accession>
<feature type="transmembrane region" description="Helical" evidence="8">
    <location>
        <begin position="425"/>
        <end position="446"/>
    </location>
</feature>
<evidence type="ECO:0000313" key="9">
    <source>
        <dbReference type="EMBL" id="OXU29723.1"/>
    </source>
</evidence>
<comment type="subcellular location">
    <subcellularLocation>
        <location evidence="1">Cell membrane</location>
        <topology evidence="1">Multi-pass membrane protein</topology>
    </subcellularLocation>
</comment>
<dbReference type="PANTHER" id="PTHR42643:SF30">
    <property type="entry name" value="IONOTROPIC RECEPTOR 40A-RELATED"/>
    <property type="match status" value="1"/>
</dbReference>
<proteinExistence type="predicted"/>
<dbReference type="EMBL" id="NNAY01000248">
    <property type="protein sequence ID" value="OXU29723.1"/>
    <property type="molecule type" value="Genomic_DNA"/>
</dbReference>
<feature type="transmembrane region" description="Helical" evidence="8">
    <location>
        <begin position="629"/>
        <end position="646"/>
    </location>
</feature>
<feature type="transmembrane region" description="Helical" evidence="8">
    <location>
        <begin position="1076"/>
        <end position="1100"/>
    </location>
</feature>
<evidence type="ECO:0000256" key="4">
    <source>
        <dbReference type="ARBA" id="ARBA00022989"/>
    </source>
</evidence>
<evidence type="ECO:0000256" key="1">
    <source>
        <dbReference type="ARBA" id="ARBA00004651"/>
    </source>
</evidence>
<feature type="transmembrane region" description="Helical" evidence="8">
    <location>
        <begin position="652"/>
        <end position="675"/>
    </location>
</feature>
<keyword evidence="2" id="KW-1003">Cell membrane</keyword>
<evidence type="ECO:0000256" key="2">
    <source>
        <dbReference type="ARBA" id="ARBA00022475"/>
    </source>
</evidence>
<evidence type="ECO:0000256" key="7">
    <source>
        <dbReference type="ARBA" id="ARBA00023180"/>
    </source>
</evidence>